<dbReference type="PANTHER" id="PTHR34595:SF7">
    <property type="entry name" value="SLL1039 PROTEIN"/>
    <property type="match status" value="1"/>
</dbReference>
<organism evidence="2 3">
    <name type="scientific">Oryzomonas rubra</name>
    <dbReference type="NCBI Taxonomy" id="2509454"/>
    <lineage>
        <taxon>Bacteria</taxon>
        <taxon>Pseudomonadati</taxon>
        <taxon>Thermodesulfobacteriota</taxon>
        <taxon>Desulfuromonadia</taxon>
        <taxon>Geobacterales</taxon>
        <taxon>Geobacteraceae</taxon>
        <taxon>Oryzomonas</taxon>
    </lineage>
</organism>
<reference evidence="2 3" key="1">
    <citation type="submission" date="2019-04" db="EMBL/GenBank/DDBJ databases">
        <title>Geobacter ruber sp. nov., ferric-reducing bacteria isolated from paddy soil.</title>
        <authorList>
            <person name="Xu Z."/>
            <person name="Masuda Y."/>
            <person name="Itoh H."/>
            <person name="Senoo K."/>
        </authorList>
    </citation>
    <scope>NUCLEOTIDE SEQUENCE [LARGE SCALE GENOMIC DNA]</scope>
    <source>
        <strain evidence="2 3">Red88</strain>
    </source>
</reference>
<sequence length="319" mass="36430">MLSRIADSIYWMSRYLERAGDTARLMEINLLYLLEAEEDMSEGDKWRPLLSITSAESAFSGLYGEGHLTQGRVLQFMTAEKSNGNSIRTCLRLARENARIARDRISREMWEAINELWLNVDQQLKTPLPPLRASQFFSFVRSEVARFHGLTSTTMMRGEAFGFYRLGTFLEQADMTARILDVKYHLLLPDLSLVGSALDYYQWAALLKSLSGYEAFRRKYHAGFRPMDVVEFTIFEQEFPRSLAYTVRRMRRALADTGITGQQRSPAAMERLEGMLAGNSAEQIFSTGLHEFLEEFLAAIAALNQAAQADFLDTHMEEP</sequence>
<evidence type="ECO:0000259" key="1">
    <source>
        <dbReference type="Pfam" id="PF04168"/>
    </source>
</evidence>
<protein>
    <submittedName>
        <fullName evidence="2">Alpha-E domain-containing protein</fullName>
    </submittedName>
</protein>
<dbReference type="InterPro" id="IPR007296">
    <property type="entry name" value="DUF403"/>
</dbReference>
<dbReference type="Proteomes" id="UP000324298">
    <property type="component" value="Unassembled WGS sequence"/>
</dbReference>
<dbReference type="InterPro" id="IPR051680">
    <property type="entry name" value="ATP-dep_Glu-Cys_Ligase-2"/>
</dbReference>
<dbReference type="AlphaFoldDB" id="A0A5A9XJJ7"/>
<keyword evidence="3" id="KW-1185">Reference proteome</keyword>
<dbReference type="PANTHER" id="PTHR34595">
    <property type="entry name" value="BLR5612 PROTEIN"/>
    <property type="match status" value="1"/>
</dbReference>
<evidence type="ECO:0000313" key="3">
    <source>
        <dbReference type="Proteomes" id="UP000324298"/>
    </source>
</evidence>
<accession>A0A5A9XJJ7</accession>
<evidence type="ECO:0000313" key="2">
    <source>
        <dbReference type="EMBL" id="KAA0893342.1"/>
    </source>
</evidence>
<proteinExistence type="predicted"/>
<gene>
    <name evidence="2" type="ORF">ET418_05875</name>
</gene>
<name>A0A5A9XJJ7_9BACT</name>
<feature type="domain" description="DUF403" evidence="1">
    <location>
        <begin position="1"/>
        <end position="312"/>
    </location>
</feature>
<dbReference type="EMBL" id="SRSD01000003">
    <property type="protein sequence ID" value="KAA0893342.1"/>
    <property type="molecule type" value="Genomic_DNA"/>
</dbReference>
<dbReference type="OrthoDB" id="9803532at2"/>
<comment type="caution">
    <text evidence="2">The sequence shown here is derived from an EMBL/GenBank/DDBJ whole genome shotgun (WGS) entry which is preliminary data.</text>
</comment>
<dbReference type="RefSeq" id="WP_149306658.1">
    <property type="nucleotide sequence ID" value="NZ_SRSD01000003.1"/>
</dbReference>
<dbReference type="Pfam" id="PF04168">
    <property type="entry name" value="Alpha-E"/>
    <property type="match status" value="1"/>
</dbReference>